<gene>
    <name evidence="2" type="ORF">SAMN03097708_00838</name>
</gene>
<keyword evidence="3" id="KW-1185">Reference proteome</keyword>
<sequence length="108" mass="11310">MALPVIGMFWGSLLTLIAPLVYKVVAALGLGFVTYLGLSYVMDELMSYMQGALSGLPSEMLAMVALLKIDQAIALIVSAFSVRAAISGWSGGKKTGSVWQPPGGKFPA</sequence>
<evidence type="ECO:0000313" key="3">
    <source>
        <dbReference type="Proteomes" id="UP000199648"/>
    </source>
</evidence>
<dbReference type="AlphaFoldDB" id="A0A1G5PTQ5"/>
<proteinExistence type="predicted"/>
<reference evidence="2 3" key="1">
    <citation type="submission" date="2016-10" db="EMBL/GenBank/DDBJ databases">
        <authorList>
            <person name="de Groot N.N."/>
        </authorList>
    </citation>
    <scope>NUCLEOTIDE SEQUENCE [LARGE SCALE GENOMIC DNA]</scope>
    <source>
        <strain evidence="2 3">HLD2</strain>
    </source>
</reference>
<organism evidence="2 3">
    <name type="scientific">Thiohalomonas denitrificans</name>
    <dbReference type="NCBI Taxonomy" id="415747"/>
    <lineage>
        <taxon>Bacteria</taxon>
        <taxon>Pseudomonadati</taxon>
        <taxon>Pseudomonadota</taxon>
        <taxon>Gammaproteobacteria</taxon>
        <taxon>Thiohalomonadales</taxon>
        <taxon>Thiohalomonadaceae</taxon>
        <taxon>Thiohalomonas</taxon>
    </lineage>
</organism>
<dbReference type="Pfam" id="PF10734">
    <property type="entry name" value="DUF2523"/>
    <property type="match status" value="1"/>
</dbReference>
<name>A0A1G5PTQ5_9GAMM</name>
<protein>
    <recommendedName>
        <fullName evidence="4">DUF2523 domain-containing protein</fullName>
    </recommendedName>
</protein>
<dbReference type="InterPro" id="IPR019670">
    <property type="entry name" value="DUF2523"/>
</dbReference>
<feature type="transmembrane region" description="Helical" evidence="1">
    <location>
        <begin position="20"/>
        <end position="41"/>
    </location>
</feature>
<dbReference type="Proteomes" id="UP000199648">
    <property type="component" value="Unassembled WGS sequence"/>
</dbReference>
<evidence type="ECO:0008006" key="4">
    <source>
        <dbReference type="Google" id="ProtNLM"/>
    </source>
</evidence>
<keyword evidence="1" id="KW-0472">Membrane</keyword>
<dbReference type="STRING" id="415747.SAMN03097708_00838"/>
<keyword evidence="1" id="KW-1133">Transmembrane helix</keyword>
<dbReference type="RefSeq" id="WP_175452432.1">
    <property type="nucleotide sequence ID" value="NZ_FMWD01000002.1"/>
</dbReference>
<accession>A0A1G5PTQ5</accession>
<dbReference type="EMBL" id="FMWD01000002">
    <property type="protein sequence ID" value="SCZ52954.1"/>
    <property type="molecule type" value="Genomic_DNA"/>
</dbReference>
<evidence type="ECO:0000313" key="2">
    <source>
        <dbReference type="EMBL" id="SCZ52954.1"/>
    </source>
</evidence>
<evidence type="ECO:0000256" key="1">
    <source>
        <dbReference type="SAM" id="Phobius"/>
    </source>
</evidence>
<keyword evidence="1" id="KW-0812">Transmembrane</keyword>